<keyword evidence="2" id="KW-0472">Membrane</keyword>
<dbReference type="AlphaFoldDB" id="A0A5B7YIY5"/>
<evidence type="ECO:0000313" key="4">
    <source>
        <dbReference type="Proteomes" id="UP000304912"/>
    </source>
</evidence>
<accession>A0A5B7YIY5</accession>
<dbReference type="KEGG" id="salk:FBQ74_13880"/>
<name>A0A5B7YIY5_9ALTE</name>
<dbReference type="RefSeq" id="WP_139757228.1">
    <property type="nucleotide sequence ID" value="NZ_CP039852.1"/>
</dbReference>
<sequence>MKYVILRLRPYLELRHSIPTVLFAMMVMTMLFIGEPPYALADEKQEDGIKTAQRDNTSHAEKQDTSGKRNNS</sequence>
<organism evidence="3 4">
    <name type="scientific">Salinimonas iocasae</name>
    <dbReference type="NCBI Taxonomy" id="2572577"/>
    <lineage>
        <taxon>Bacteria</taxon>
        <taxon>Pseudomonadati</taxon>
        <taxon>Pseudomonadota</taxon>
        <taxon>Gammaproteobacteria</taxon>
        <taxon>Alteromonadales</taxon>
        <taxon>Alteromonadaceae</taxon>
        <taxon>Alteromonas/Salinimonas group</taxon>
        <taxon>Salinimonas</taxon>
    </lineage>
</organism>
<feature type="transmembrane region" description="Helical" evidence="2">
    <location>
        <begin position="12"/>
        <end position="33"/>
    </location>
</feature>
<proteinExistence type="predicted"/>
<keyword evidence="2" id="KW-1133">Transmembrane helix</keyword>
<evidence type="ECO:0000313" key="3">
    <source>
        <dbReference type="EMBL" id="QCZ94489.1"/>
    </source>
</evidence>
<keyword evidence="4" id="KW-1185">Reference proteome</keyword>
<dbReference type="EMBL" id="CP039852">
    <property type="protein sequence ID" value="QCZ94489.1"/>
    <property type="molecule type" value="Genomic_DNA"/>
</dbReference>
<protein>
    <submittedName>
        <fullName evidence="3">Uncharacterized protein</fullName>
    </submittedName>
</protein>
<dbReference type="OrthoDB" id="6387746at2"/>
<gene>
    <name evidence="3" type="ORF">FBQ74_13880</name>
</gene>
<dbReference type="Proteomes" id="UP000304912">
    <property type="component" value="Chromosome"/>
</dbReference>
<evidence type="ECO:0000256" key="1">
    <source>
        <dbReference type="SAM" id="MobiDB-lite"/>
    </source>
</evidence>
<reference evidence="3 4" key="1">
    <citation type="submission" date="2019-04" db="EMBL/GenBank/DDBJ databases">
        <title>Salinimonas iocasae sp. nov., a halophilic bacterium isolated from the outer tube casing of tubeworms in Okinawa Trough.</title>
        <authorList>
            <person name="Zhang H."/>
            <person name="Wang H."/>
            <person name="Li C."/>
        </authorList>
    </citation>
    <scope>NUCLEOTIDE SEQUENCE [LARGE SCALE GENOMIC DNA]</scope>
    <source>
        <strain evidence="3 4">KX18D6</strain>
    </source>
</reference>
<feature type="region of interest" description="Disordered" evidence="1">
    <location>
        <begin position="44"/>
        <end position="72"/>
    </location>
</feature>
<keyword evidence="2" id="KW-0812">Transmembrane</keyword>
<evidence type="ECO:0000256" key="2">
    <source>
        <dbReference type="SAM" id="Phobius"/>
    </source>
</evidence>